<reference evidence="2 3" key="1">
    <citation type="submission" date="2023-05" db="EMBL/GenBank/DDBJ databases">
        <title>B98-5 Cell Line De Novo Hybrid Assembly: An Optical Mapping Approach.</title>
        <authorList>
            <person name="Kananen K."/>
            <person name="Auerbach J.A."/>
            <person name="Kautto E."/>
            <person name="Blachly J.S."/>
        </authorList>
    </citation>
    <scope>NUCLEOTIDE SEQUENCE [LARGE SCALE GENOMIC DNA]</scope>
    <source>
        <strain evidence="2">B95-8</strain>
        <tissue evidence="2">Cell line</tissue>
    </source>
</reference>
<proteinExistence type="predicted"/>
<keyword evidence="3" id="KW-1185">Reference proteome</keyword>
<accession>A0ABQ9TJA9</accession>
<organism evidence="2 3">
    <name type="scientific">Saguinus oedipus</name>
    <name type="common">Cotton-top tamarin</name>
    <name type="synonym">Oedipomidas oedipus</name>
    <dbReference type="NCBI Taxonomy" id="9490"/>
    <lineage>
        <taxon>Eukaryota</taxon>
        <taxon>Metazoa</taxon>
        <taxon>Chordata</taxon>
        <taxon>Craniata</taxon>
        <taxon>Vertebrata</taxon>
        <taxon>Euteleostomi</taxon>
        <taxon>Mammalia</taxon>
        <taxon>Eutheria</taxon>
        <taxon>Euarchontoglires</taxon>
        <taxon>Primates</taxon>
        <taxon>Haplorrhini</taxon>
        <taxon>Platyrrhini</taxon>
        <taxon>Cebidae</taxon>
        <taxon>Callitrichinae</taxon>
        <taxon>Saguinus</taxon>
    </lineage>
</organism>
<evidence type="ECO:0000256" key="1">
    <source>
        <dbReference type="SAM" id="MobiDB-lite"/>
    </source>
</evidence>
<name>A0ABQ9TJA9_SAGOE</name>
<dbReference type="Proteomes" id="UP001266305">
    <property type="component" value="Unassembled WGS sequence"/>
</dbReference>
<evidence type="ECO:0000313" key="2">
    <source>
        <dbReference type="EMBL" id="KAK2084824.1"/>
    </source>
</evidence>
<sequence>MGDGEGEGRGSVSSGGAATGAGVGGLSEVSSPRAGASDPSRRLCVRPELSVPQHSGIWEAGTDGIFHDFPSQSASFELCSNPGVLLPPPAIKGAVPLYNPSQFPQ</sequence>
<dbReference type="EMBL" id="JASSZA010000022">
    <property type="protein sequence ID" value="KAK2084824.1"/>
    <property type="molecule type" value="Genomic_DNA"/>
</dbReference>
<feature type="non-terminal residue" evidence="2">
    <location>
        <position position="105"/>
    </location>
</feature>
<evidence type="ECO:0000313" key="3">
    <source>
        <dbReference type="Proteomes" id="UP001266305"/>
    </source>
</evidence>
<gene>
    <name evidence="2" type="ORF">P7K49_037857</name>
</gene>
<feature type="region of interest" description="Disordered" evidence="1">
    <location>
        <begin position="1"/>
        <end position="43"/>
    </location>
</feature>
<protein>
    <submittedName>
        <fullName evidence="2">Uncharacterized protein</fullName>
    </submittedName>
</protein>
<comment type="caution">
    <text evidence="2">The sequence shown here is derived from an EMBL/GenBank/DDBJ whole genome shotgun (WGS) entry which is preliminary data.</text>
</comment>